<dbReference type="InterPro" id="IPR027598">
    <property type="entry name" value="Amphi-Trp_dom"/>
</dbReference>
<feature type="domain" description="Amphi-Trp" evidence="1">
    <location>
        <begin position="6"/>
        <end position="81"/>
    </location>
</feature>
<evidence type="ECO:0000313" key="3">
    <source>
        <dbReference type="Proteomes" id="UP000198461"/>
    </source>
</evidence>
<gene>
    <name evidence="2" type="ORF">SAMN05443662_1262</name>
</gene>
<reference evidence="2 3" key="1">
    <citation type="submission" date="2016-11" db="EMBL/GenBank/DDBJ databases">
        <authorList>
            <person name="Jaros S."/>
            <person name="Januszkiewicz K."/>
            <person name="Wedrychowicz H."/>
        </authorList>
    </citation>
    <scope>NUCLEOTIDE SEQUENCE [LARGE SCALE GENOMIC DNA]</scope>
    <source>
        <strain evidence="2 3">DSM 17737</strain>
    </source>
</reference>
<evidence type="ECO:0000259" key="1">
    <source>
        <dbReference type="Pfam" id="PF20068"/>
    </source>
</evidence>
<keyword evidence="3" id="KW-1185">Reference proteome</keyword>
<dbReference type="EMBL" id="FSRE01000003">
    <property type="protein sequence ID" value="SIO04563.1"/>
    <property type="molecule type" value="Genomic_DNA"/>
</dbReference>
<organism evidence="2 3">
    <name type="scientific">Sulfurivirga caldicuralii</name>
    <dbReference type="NCBI Taxonomy" id="364032"/>
    <lineage>
        <taxon>Bacteria</taxon>
        <taxon>Pseudomonadati</taxon>
        <taxon>Pseudomonadota</taxon>
        <taxon>Gammaproteobacteria</taxon>
        <taxon>Thiotrichales</taxon>
        <taxon>Piscirickettsiaceae</taxon>
        <taxon>Sulfurivirga</taxon>
    </lineage>
</organism>
<sequence length="91" mass="10371">MSHKPQIFEHESLQDADNLAAFLKAIAKGIKKGEITFTDEDDTLTLRPKALGRFRVKVQKSPKSQSLRLKITWQGDDESDIDDTPLFIETR</sequence>
<dbReference type="Pfam" id="PF20068">
    <property type="entry name" value="Amphi-Trp"/>
    <property type="match status" value="1"/>
</dbReference>
<proteinExistence type="predicted"/>
<protein>
    <submittedName>
        <fullName evidence="2">Amphi-Trp domain-containing protein</fullName>
    </submittedName>
</protein>
<dbReference type="OrthoDB" id="5422838at2"/>
<dbReference type="AlphaFoldDB" id="A0A1N6GAL0"/>
<name>A0A1N6GAL0_9GAMM</name>
<evidence type="ECO:0000313" key="2">
    <source>
        <dbReference type="EMBL" id="SIO04563.1"/>
    </source>
</evidence>
<accession>A0A1N6GAL0</accession>
<dbReference type="Proteomes" id="UP000198461">
    <property type="component" value="Unassembled WGS sequence"/>
</dbReference>
<dbReference type="NCBIfam" id="TIGR04354">
    <property type="entry name" value="amphi-Trp"/>
    <property type="match status" value="1"/>
</dbReference>
<dbReference type="STRING" id="364032.SAMN05443662_1262"/>
<dbReference type="RefSeq" id="WP_074201547.1">
    <property type="nucleotide sequence ID" value="NZ_FSRE01000003.1"/>
</dbReference>